<evidence type="ECO:0000313" key="6">
    <source>
        <dbReference type="Proteomes" id="UP000006622"/>
    </source>
</evidence>
<dbReference type="HOGENOM" id="CLU_013528_0_1_2"/>
<dbReference type="InterPro" id="IPR014729">
    <property type="entry name" value="Rossmann-like_a/b/a_fold"/>
</dbReference>
<sequence>MHISGDQTITLKIYNSLTGRKDNFQPLNGNTVEMFTCGPSIYRIPHLGNYRTLLLADVLAEYLKYRGFSTIHALNFTDIEDKAIKEAESNNMAMLELVDYVADRTLNEMETIGVKPTYNPRSSKSIDAAVEIIEGLLNKGYAYWYKGNVYFRLERFAEYGKLAGIKKSEIPEQKKRFHRDTYPGNPRNIGDFILWHGYRKNDNVYWDTPIGRGRPSWNVQDSAMILKTMGSSIDIMCGGEDSLARHHDYNIAVMESYTDKKMARYWIHCSHLLAGGKKMSKSRDNIILLEDLLKNGYTPEEIRFFLIYGHYRQKLNFTYKNIDKSSEKLKSAHEMIRKIQAITENKGRQVHRTQKEDEIETAFIQMMDDDLNVGEGFDTIFRKLSQIRKSGYNISVREAGELIDSVQKIDQVLKIGLLDIRQ</sequence>
<proteinExistence type="predicted"/>
<dbReference type="Proteomes" id="UP000006622">
    <property type="component" value="Chromosome"/>
</dbReference>
<dbReference type="Gene3D" id="1.20.120.640">
    <property type="entry name" value="Anticodon-binding domain of a subclass of class I aminoacyl-tRNA synthetases"/>
    <property type="match status" value="1"/>
</dbReference>
<dbReference type="SUPFAM" id="SSF52374">
    <property type="entry name" value="Nucleotidylyl transferase"/>
    <property type="match status" value="1"/>
</dbReference>
<dbReference type="GO" id="GO:0005829">
    <property type="term" value="C:cytosol"/>
    <property type="evidence" value="ECO:0007669"/>
    <property type="project" value="TreeGrafter"/>
</dbReference>
<dbReference type="GO" id="GO:0006423">
    <property type="term" value="P:cysteinyl-tRNA aminoacylation"/>
    <property type="evidence" value="ECO:0007669"/>
    <property type="project" value="TreeGrafter"/>
</dbReference>
<keyword evidence="2" id="KW-0547">Nucleotide-binding</keyword>
<accession>F7XKT0</accession>
<dbReference type="GeneID" id="10823602"/>
<organism evidence="5 6">
    <name type="scientific">Methanosalsum zhilinae (strain DSM 4017 / NBRC 107636 / OCM 62 / WeN5)</name>
    <name type="common">Methanohalophilus zhilinae</name>
    <dbReference type="NCBI Taxonomy" id="679901"/>
    <lineage>
        <taxon>Archaea</taxon>
        <taxon>Methanobacteriati</taxon>
        <taxon>Methanobacteriota</taxon>
        <taxon>Stenosarchaea group</taxon>
        <taxon>Methanomicrobia</taxon>
        <taxon>Methanosarcinales</taxon>
        <taxon>Methanosarcinaceae</taxon>
        <taxon>Methanosalsum</taxon>
    </lineage>
</organism>
<dbReference type="Pfam" id="PF01406">
    <property type="entry name" value="tRNA-synt_1e"/>
    <property type="match status" value="1"/>
</dbReference>
<evidence type="ECO:0000256" key="1">
    <source>
        <dbReference type="ARBA" id="ARBA00022598"/>
    </source>
</evidence>
<keyword evidence="6" id="KW-1185">Reference proteome</keyword>
<gene>
    <name evidence="5" type="ordered locus">Mzhil_1958</name>
</gene>
<dbReference type="AlphaFoldDB" id="F7XKT0"/>
<dbReference type="Gene3D" id="3.40.50.620">
    <property type="entry name" value="HUPs"/>
    <property type="match status" value="1"/>
</dbReference>
<protein>
    <submittedName>
        <fullName evidence="5">Cysteine--tRNA ligase</fullName>
        <ecNumber evidence="5">6.1.1.16</ecNumber>
    </submittedName>
</protein>
<keyword evidence="3" id="KW-0067">ATP-binding</keyword>
<dbReference type="OrthoDB" id="9445at2157"/>
<dbReference type="InterPro" id="IPR032678">
    <property type="entry name" value="tRNA-synt_1_cat_dom"/>
</dbReference>
<dbReference type="EMBL" id="CP002101">
    <property type="protein sequence ID" value="AEH61793.1"/>
    <property type="molecule type" value="Genomic_DNA"/>
</dbReference>
<evidence type="ECO:0000256" key="2">
    <source>
        <dbReference type="ARBA" id="ARBA00022741"/>
    </source>
</evidence>
<evidence type="ECO:0000313" key="5">
    <source>
        <dbReference type="EMBL" id="AEH61793.1"/>
    </source>
</evidence>
<evidence type="ECO:0000259" key="4">
    <source>
        <dbReference type="Pfam" id="PF01406"/>
    </source>
</evidence>
<keyword evidence="1 5" id="KW-0436">Ligase</keyword>
<dbReference type="PANTHER" id="PTHR10890:SF3">
    <property type="entry name" value="CYSTEINE--TRNA LIGASE, CYTOPLASMIC"/>
    <property type="match status" value="1"/>
</dbReference>
<evidence type="ECO:0000256" key="3">
    <source>
        <dbReference type="ARBA" id="ARBA00022840"/>
    </source>
</evidence>
<reference evidence="5" key="1">
    <citation type="submission" date="2010-07" db="EMBL/GenBank/DDBJ databases">
        <title>The complete genome of Methanosalsum zhilinae DSM 4017.</title>
        <authorList>
            <consortium name="US DOE Joint Genome Institute (JGI-PGF)"/>
            <person name="Lucas S."/>
            <person name="Copeland A."/>
            <person name="Lapidus A."/>
            <person name="Glavina del Rio T."/>
            <person name="Dalin E."/>
            <person name="Tice H."/>
            <person name="Bruce D."/>
            <person name="Goodwin L."/>
            <person name="Pitluck S."/>
            <person name="Kyrpides N."/>
            <person name="Mavromatis K."/>
            <person name="Ovchinnikova G."/>
            <person name="Daligault H."/>
            <person name="Detter J.C."/>
            <person name="Han C."/>
            <person name="Tapia R."/>
            <person name="Larimer F."/>
            <person name="Land M."/>
            <person name="Hauser L."/>
            <person name="Markowitz V."/>
            <person name="Cheng J.-F."/>
            <person name="Hugenholtz P."/>
            <person name="Woyke T."/>
            <person name="Wu D."/>
            <person name="Spring S."/>
            <person name="Schueler E."/>
            <person name="Brambilla E."/>
            <person name="Klenk H.-P."/>
            <person name="Eisen J.A."/>
        </authorList>
    </citation>
    <scope>NUCLEOTIDE SEQUENCE</scope>
    <source>
        <strain evidence="5">DSM 4017</strain>
    </source>
</reference>
<feature type="domain" description="tRNA synthetases class I catalytic" evidence="4">
    <location>
        <begin position="24"/>
        <end position="325"/>
    </location>
</feature>
<dbReference type="STRING" id="679901.Mzhil_1958"/>
<dbReference type="InterPro" id="IPR024909">
    <property type="entry name" value="Cys-tRNA/MSH_ligase"/>
</dbReference>
<dbReference type="PRINTS" id="PR00983">
    <property type="entry name" value="TRNASYNTHCYS"/>
</dbReference>
<name>F7XKT0_METZD</name>
<dbReference type="PANTHER" id="PTHR10890">
    <property type="entry name" value="CYSTEINYL-TRNA SYNTHETASE"/>
    <property type="match status" value="1"/>
</dbReference>
<dbReference type="RefSeq" id="WP_013899229.1">
    <property type="nucleotide sequence ID" value="NC_015676.1"/>
</dbReference>
<dbReference type="GO" id="GO:0004817">
    <property type="term" value="F:cysteine-tRNA ligase activity"/>
    <property type="evidence" value="ECO:0007669"/>
    <property type="project" value="UniProtKB-EC"/>
</dbReference>
<dbReference type="KEGG" id="mzh:Mzhil_1958"/>
<dbReference type="EC" id="6.1.1.16" evidence="5"/>
<dbReference type="GO" id="GO:0005524">
    <property type="term" value="F:ATP binding"/>
    <property type="evidence" value="ECO:0007669"/>
    <property type="project" value="UniProtKB-KW"/>
</dbReference>